<evidence type="ECO:0008006" key="8">
    <source>
        <dbReference type="Google" id="ProtNLM"/>
    </source>
</evidence>
<dbReference type="SUPFAM" id="SSF52266">
    <property type="entry name" value="SGNH hydrolase"/>
    <property type="match status" value="1"/>
</dbReference>
<dbReference type="EMBL" id="SDMP01000010">
    <property type="protein sequence ID" value="RYR36132.1"/>
    <property type="molecule type" value="Genomic_DNA"/>
</dbReference>
<evidence type="ECO:0000256" key="4">
    <source>
        <dbReference type="ARBA" id="ARBA00023180"/>
    </source>
</evidence>
<dbReference type="Gene3D" id="3.40.50.1110">
    <property type="entry name" value="SGNH hydrolase"/>
    <property type="match status" value="1"/>
</dbReference>
<dbReference type="SMR" id="A0A445BBS4"/>
<comment type="similarity">
    <text evidence="1">Belongs to the 'GDSL' lipolytic enzyme family.</text>
</comment>
<gene>
    <name evidence="6" type="ORF">Ahy_A10g051172</name>
</gene>
<comment type="caution">
    <text evidence="6">The sequence shown here is derived from an EMBL/GenBank/DDBJ whole genome shotgun (WGS) entry which is preliminary data.</text>
</comment>
<evidence type="ECO:0000256" key="3">
    <source>
        <dbReference type="ARBA" id="ARBA00022801"/>
    </source>
</evidence>
<organism evidence="6 7">
    <name type="scientific">Arachis hypogaea</name>
    <name type="common">Peanut</name>
    <dbReference type="NCBI Taxonomy" id="3818"/>
    <lineage>
        <taxon>Eukaryota</taxon>
        <taxon>Viridiplantae</taxon>
        <taxon>Streptophyta</taxon>
        <taxon>Embryophyta</taxon>
        <taxon>Tracheophyta</taxon>
        <taxon>Spermatophyta</taxon>
        <taxon>Magnoliopsida</taxon>
        <taxon>eudicotyledons</taxon>
        <taxon>Gunneridae</taxon>
        <taxon>Pentapetalae</taxon>
        <taxon>rosids</taxon>
        <taxon>fabids</taxon>
        <taxon>Fabales</taxon>
        <taxon>Fabaceae</taxon>
        <taxon>Papilionoideae</taxon>
        <taxon>50 kb inversion clade</taxon>
        <taxon>dalbergioids sensu lato</taxon>
        <taxon>Dalbergieae</taxon>
        <taxon>Pterocarpus clade</taxon>
        <taxon>Arachis</taxon>
    </lineage>
</organism>
<dbReference type="PANTHER" id="PTHR22835:SF670">
    <property type="entry name" value="GDSL-LIKE LIPASE_ACYLHYDROLASE"/>
    <property type="match status" value="1"/>
</dbReference>
<dbReference type="Proteomes" id="UP000289738">
    <property type="component" value="Chromosome A10"/>
</dbReference>
<evidence type="ECO:0000256" key="2">
    <source>
        <dbReference type="ARBA" id="ARBA00022729"/>
    </source>
</evidence>
<keyword evidence="3" id="KW-0378">Hydrolase</keyword>
<dbReference type="Pfam" id="PF00657">
    <property type="entry name" value="Lipase_GDSL"/>
    <property type="match status" value="1"/>
</dbReference>
<proteinExistence type="inferred from homology"/>
<dbReference type="InterPro" id="IPR001087">
    <property type="entry name" value="GDSL"/>
</dbReference>
<accession>A0A445BBS4</accession>
<dbReference type="GO" id="GO:0016788">
    <property type="term" value="F:hydrolase activity, acting on ester bonds"/>
    <property type="evidence" value="ECO:0007669"/>
    <property type="project" value="InterPro"/>
</dbReference>
<dbReference type="Gramene" id="arahy.Tifrunner.gnm2.ann2.Ah10g021800.1">
    <property type="protein sequence ID" value="arahy.Tifrunner.gnm2.ann2.Ah10g021800.1-CDS"/>
    <property type="gene ID" value="arahy.Tifrunner.gnm2.ann2.Ah10g021800"/>
</dbReference>
<keyword evidence="7" id="KW-1185">Reference proteome</keyword>
<evidence type="ECO:0000313" key="6">
    <source>
        <dbReference type="EMBL" id="RYR36132.1"/>
    </source>
</evidence>
<keyword evidence="2 5" id="KW-0732">Signal</keyword>
<dbReference type="PANTHER" id="PTHR22835">
    <property type="entry name" value="ZINC FINGER FYVE DOMAIN CONTAINING PROTEIN"/>
    <property type="match status" value="1"/>
</dbReference>
<keyword evidence="4" id="KW-0325">Glycoprotein</keyword>
<sequence>MRMAKAAAASSSLVWFLSVAALIHTRTVLSSTASSRCYSAIYSFGDSIADTGNLYYDTEDISPSTYLVLNPPYGDTFFHFPTGRFSDGRLIIDFLAEQIGVPLLKPYLGIKKGKIKDWNSLEGVNFAVGGATALDMSFFAEKGLYDVLVPTNYSLGVQFDWFMDLLPSICNSSSGCKQVFGSSLFLVGEIGGNDFNYLFYLGRPIEEATTYVPLVINKISWAINKLIDLGAQTLVVPGNFALGCSFVYLRNHSSTDVEDYDEAGCLKSYNNFADYYNNQLLAELNRLRELRPGVNIIYADYYHASLQLYQSPTQFGFTKSILYSCCPLENANNHNPPAKHCGEPGLISCNDPSQFITWDGVHLTEAAYKWVAKGLLKGSFTNPKIGISCDSDI</sequence>
<dbReference type="AlphaFoldDB" id="A0A445BBS4"/>
<evidence type="ECO:0000256" key="1">
    <source>
        <dbReference type="ARBA" id="ARBA00008668"/>
    </source>
</evidence>
<dbReference type="InterPro" id="IPR036514">
    <property type="entry name" value="SGNH_hydro_sf"/>
</dbReference>
<dbReference type="STRING" id="3818.A0A445BBS4"/>
<evidence type="ECO:0000313" key="7">
    <source>
        <dbReference type="Proteomes" id="UP000289738"/>
    </source>
</evidence>
<evidence type="ECO:0000256" key="5">
    <source>
        <dbReference type="SAM" id="SignalP"/>
    </source>
</evidence>
<dbReference type="OrthoDB" id="1600564at2759"/>
<dbReference type="CDD" id="cd01837">
    <property type="entry name" value="SGNH_plant_lipase_like"/>
    <property type="match status" value="1"/>
</dbReference>
<protein>
    <recommendedName>
        <fullName evidence="8">GDSL esterase/lipase</fullName>
    </recommendedName>
</protein>
<dbReference type="InterPro" id="IPR035669">
    <property type="entry name" value="SGNH_plant_lipase-like"/>
</dbReference>
<feature type="chain" id="PRO_5018989501" description="GDSL esterase/lipase" evidence="5">
    <location>
        <begin position="26"/>
        <end position="393"/>
    </location>
</feature>
<feature type="signal peptide" evidence="5">
    <location>
        <begin position="1"/>
        <end position="25"/>
    </location>
</feature>
<reference evidence="6 7" key="1">
    <citation type="submission" date="2019-01" db="EMBL/GenBank/DDBJ databases">
        <title>Sequencing of cultivated peanut Arachis hypogaea provides insights into genome evolution and oil improvement.</title>
        <authorList>
            <person name="Chen X."/>
        </authorList>
    </citation>
    <scope>NUCLEOTIDE SEQUENCE [LARGE SCALE GENOMIC DNA]</scope>
    <source>
        <strain evidence="7">cv. Fuhuasheng</strain>
        <tissue evidence="6">Leaves</tissue>
    </source>
</reference>
<name>A0A445BBS4_ARAHY</name>